<evidence type="ECO:0000256" key="5">
    <source>
        <dbReference type="RuleBase" id="RU004106"/>
    </source>
</evidence>
<evidence type="ECO:0000256" key="3">
    <source>
        <dbReference type="ARBA" id="ARBA00011738"/>
    </source>
</evidence>
<keyword evidence="4 6" id="KW-0663">Pyridoxal phosphate</keyword>
<dbReference type="AlphaFoldDB" id="A0A2U3AI76"/>
<dbReference type="RefSeq" id="WP_109307076.1">
    <property type="nucleotide sequence ID" value="NZ_BJUF01000030.1"/>
</dbReference>
<reference evidence="7 8" key="1">
    <citation type="submission" date="2018-05" db="EMBL/GenBank/DDBJ databases">
        <title>Kurthia sibirica genome sequence.</title>
        <authorList>
            <person name="Maclea K.S."/>
            <person name="Goen A.E."/>
        </authorList>
    </citation>
    <scope>NUCLEOTIDE SEQUENCE [LARGE SCALE GENOMIC DNA]</scope>
    <source>
        <strain evidence="7 8">ATCC 49154</strain>
    </source>
</reference>
<dbReference type="PANTHER" id="PTHR42743">
    <property type="entry name" value="AMINO-ACID AMINOTRANSFERASE"/>
    <property type="match status" value="1"/>
</dbReference>
<comment type="caution">
    <text evidence="7">The sequence shown here is derived from an EMBL/GenBank/DDBJ whole genome shotgun (WGS) entry which is preliminary data.</text>
</comment>
<keyword evidence="7" id="KW-0456">Lyase</keyword>
<dbReference type="PROSITE" id="PS00770">
    <property type="entry name" value="AA_TRANSFER_CLASS_4"/>
    <property type="match status" value="1"/>
</dbReference>
<gene>
    <name evidence="7" type="ORF">DEX24_14185</name>
</gene>
<dbReference type="Gene3D" id="3.20.10.10">
    <property type="entry name" value="D-amino Acid Aminotransferase, subunit A, domain 2"/>
    <property type="match status" value="1"/>
</dbReference>
<dbReference type="InterPro" id="IPR018300">
    <property type="entry name" value="Aminotrans_IV_CS"/>
</dbReference>
<name>A0A2U3AI76_9BACL</name>
<comment type="cofactor">
    <cofactor evidence="1 6">
        <name>pyridoxal 5'-phosphate</name>
        <dbReference type="ChEBI" id="CHEBI:597326"/>
    </cofactor>
</comment>
<keyword evidence="8" id="KW-1185">Reference proteome</keyword>
<dbReference type="GO" id="GO:0046394">
    <property type="term" value="P:carboxylic acid biosynthetic process"/>
    <property type="evidence" value="ECO:0007669"/>
    <property type="project" value="UniProtKB-ARBA"/>
</dbReference>
<dbReference type="PANTHER" id="PTHR42743:SF11">
    <property type="entry name" value="AMINODEOXYCHORISMATE LYASE"/>
    <property type="match status" value="1"/>
</dbReference>
<dbReference type="Proteomes" id="UP000245938">
    <property type="component" value="Unassembled WGS sequence"/>
</dbReference>
<dbReference type="FunFam" id="3.20.10.10:FF:000002">
    <property type="entry name" value="D-alanine aminotransferase"/>
    <property type="match status" value="1"/>
</dbReference>
<dbReference type="Gene3D" id="3.30.470.10">
    <property type="match status" value="1"/>
</dbReference>
<dbReference type="GO" id="GO:0005829">
    <property type="term" value="C:cytosol"/>
    <property type="evidence" value="ECO:0007669"/>
    <property type="project" value="TreeGrafter"/>
</dbReference>
<dbReference type="InterPro" id="IPR001544">
    <property type="entry name" value="Aminotrans_IV"/>
</dbReference>
<evidence type="ECO:0000313" key="8">
    <source>
        <dbReference type="Proteomes" id="UP000245938"/>
    </source>
</evidence>
<evidence type="ECO:0000256" key="1">
    <source>
        <dbReference type="ARBA" id="ARBA00001933"/>
    </source>
</evidence>
<dbReference type="SUPFAM" id="SSF56752">
    <property type="entry name" value="D-aminoacid aminotransferase-like PLP-dependent enzymes"/>
    <property type="match status" value="1"/>
</dbReference>
<dbReference type="CDD" id="cd00449">
    <property type="entry name" value="PLPDE_IV"/>
    <property type="match status" value="1"/>
</dbReference>
<sequence length="277" mass="31359">MWCWMNGQYIQDHELVISPLDHGFLYGLGFFETFRTYDGIPFLFDEHFARLTEALATYRIAMPYSKETLLVVIEELNNRHGQVDGYFRLNVSAGNGGVGLQLKHYDAPTIIIFRKELPAVTAIKKAYWLTTIRNTPEQSKRFKSHHYANNILARQELTSLQEHEGFFVTETGNIAEGITSNIFWVIDGVLYTPSLETGILNGITRQAVIALAHANDIKVREGLFAKTVLEEAQECFVTTSVQELIAIASLDNRLFSTVEGPIYTLLSKCYKEQINGV</sequence>
<evidence type="ECO:0000256" key="4">
    <source>
        <dbReference type="ARBA" id="ARBA00022898"/>
    </source>
</evidence>
<dbReference type="InterPro" id="IPR043131">
    <property type="entry name" value="BCAT-like_N"/>
</dbReference>
<dbReference type="EMBL" id="QFVR01000024">
    <property type="protein sequence ID" value="PWI24262.1"/>
    <property type="molecule type" value="Genomic_DNA"/>
</dbReference>
<dbReference type="InterPro" id="IPR036038">
    <property type="entry name" value="Aminotransferase-like"/>
</dbReference>
<proteinExistence type="inferred from homology"/>
<dbReference type="NCBIfam" id="NF005800">
    <property type="entry name" value="PRK07650.1"/>
    <property type="match status" value="1"/>
</dbReference>
<dbReference type="Pfam" id="PF01063">
    <property type="entry name" value="Aminotran_4"/>
    <property type="match status" value="1"/>
</dbReference>
<dbReference type="InterPro" id="IPR043132">
    <property type="entry name" value="BCAT-like_C"/>
</dbReference>
<accession>A0A2U3AI76</accession>
<dbReference type="GO" id="GO:0008652">
    <property type="term" value="P:amino acid biosynthetic process"/>
    <property type="evidence" value="ECO:0007669"/>
    <property type="project" value="UniProtKB-ARBA"/>
</dbReference>
<evidence type="ECO:0000256" key="2">
    <source>
        <dbReference type="ARBA" id="ARBA00009320"/>
    </source>
</evidence>
<organism evidence="7 8">
    <name type="scientific">Kurthia sibirica</name>
    <dbReference type="NCBI Taxonomy" id="202750"/>
    <lineage>
        <taxon>Bacteria</taxon>
        <taxon>Bacillati</taxon>
        <taxon>Bacillota</taxon>
        <taxon>Bacilli</taxon>
        <taxon>Bacillales</taxon>
        <taxon>Caryophanaceae</taxon>
        <taxon>Kurthia</taxon>
    </lineage>
</organism>
<dbReference type="OrthoDB" id="9805628at2"/>
<dbReference type="InterPro" id="IPR050571">
    <property type="entry name" value="Class-IV_PLP-Dep_Aminotrnsfr"/>
</dbReference>
<evidence type="ECO:0000313" key="7">
    <source>
        <dbReference type="EMBL" id="PWI24262.1"/>
    </source>
</evidence>
<comment type="similarity">
    <text evidence="2 5">Belongs to the class-IV pyridoxal-phosphate-dependent aminotransferase family.</text>
</comment>
<dbReference type="GO" id="GO:0016829">
    <property type="term" value="F:lyase activity"/>
    <property type="evidence" value="ECO:0007669"/>
    <property type="project" value="UniProtKB-KW"/>
</dbReference>
<protein>
    <submittedName>
        <fullName evidence="7">4-amino-4-deoxychorismate lyase</fullName>
    </submittedName>
</protein>
<comment type="subunit">
    <text evidence="3">Homodimer.</text>
</comment>
<evidence type="ECO:0000256" key="6">
    <source>
        <dbReference type="RuleBase" id="RU004516"/>
    </source>
</evidence>